<dbReference type="AlphaFoldDB" id="A0A5Q0LID0"/>
<dbReference type="InterPro" id="IPR028978">
    <property type="entry name" value="Chorismate_lyase_/UTRA_dom_sf"/>
</dbReference>
<evidence type="ECO:0000313" key="3">
    <source>
        <dbReference type="Proteomes" id="UP000326179"/>
    </source>
</evidence>
<name>A0A5Q0LID0_9ACTN</name>
<dbReference type="KEGG" id="sfy:GFH48_25780"/>
<evidence type="ECO:0000313" key="2">
    <source>
        <dbReference type="EMBL" id="QFZ76219.1"/>
    </source>
</evidence>
<dbReference type="InterPro" id="IPR011663">
    <property type="entry name" value="UTRA"/>
</dbReference>
<dbReference type="Gene3D" id="3.40.1410.10">
    <property type="entry name" value="Chorismate lyase-like"/>
    <property type="match status" value="1"/>
</dbReference>
<dbReference type="GO" id="GO:0003677">
    <property type="term" value="F:DNA binding"/>
    <property type="evidence" value="ECO:0007669"/>
    <property type="project" value="InterPro"/>
</dbReference>
<proteinExistence type="predicted"/>
<sequence>MPSVDEAGRLALPSGVPVVLVARTAYDAGGVAVEVNDMVLDSAAHVLEYGFGA</sequence>
<dbReference type="GO" id="GO:0006355">
    <property type="term" value="P:regulation of DNA-templated transcription"/>
    <property type="evidence" value="ECO:0007669"/>
    <property type="project" value="InterPro"/>
</dbReference>
<protein>
    <submittedName>
        <fullName evidence="2">UTRA domain-containing protein</fullName>
    </submittedName>
</protein>
<keyword evidence="3" id="KW-1185">Reference proteome</keyword>
<dbReference type="Pfam" id="PF07702">
    <property type="entry name" value="UTRA"/>
    <property type="match status" value="1"/>
</dbReference>
<dbReference type="SUPFAM" id="SSF64288">
    <property type="entry name" value="Chorismate lyase-like"/>
    <property type="match status" value="1"/>
</dbReference>
<reference evidence="2 3" key="1">
    <citation type="submission" date="2019-10" db="EMBL/GenBank/DDBJ databases">
        <title>A novel species.</title>
        <authorList>
            <person name="Gao J."/>
        </authorList>
    </citation>
    <scope>NUCLEOTIDE SEQUENCE [LARGE SCALE GENOMIC DNA]</scope>
    <source>
        <strain evidence="2 3">QMT-28</strain>
    </source>
</reference>
<feature type="domain" description="UbiC transcription regulator-associated" evidence="1">
    <location>
        <begin position="1"/>
        <end position="40"/>
    </location>
</feature>
<evidence type="ECO:0000259" key="1">
    <source>
        <dbReference type="Pfam" id="PF07702"/>
    </source>
</evidence>
<organism evidence="2 3">
    <name type="scientific">Streptomyces fagopyri</name>
    <dbReference type="NCBI Taxonomy" id="2662397"/>
    <lineage>
        <taxon>Bacteria</taxon>
        <taxon>Bacillati</taxon>
        <taxon>Actinomycetota</taxon>
        <taxon>Actinomycetes</taxon>
        <taxon>Kitasatosporales</taxon>
        <taxon>Streptomycetaceae</taxon>
        <taxon>Streptomyces</taxon>
    </lineage>
</organism>
<dbReference type="EMBL" id="CP045643">
    <property type="protein sequence ID" value="QFZ76219.1"/>
    <property type="molecule type" value="Genomic_DNA"/>
</dbReference>
<dbReference type="RefSeq" id="WP_153290459.1">
    <property type="nucleotide sequence ID" value="NZ_CP045643.1"/>
</dbReference>
<gene>
    <name evidence="2" type="ORF">GFH48_25780</name>
</gene>
<accession>A0A5Q0LID0</accession>
<dbReference type="Proteomes" id="UP000326179">
    <property type="component" value="Chromosome"/>
</dbReference>